<organism evidence="1">
    <name type="scientific">Candidozyma auris</name>
    <name type="common">Yeast</name>
    <name type="synonym">Candida auris</name>
    <dbReference type="NCBI Taxonomy" id="498019"/>
    <lineage>
        <taxon>Eukaryota</taxon>
        <taxon>Fungi</taxon>
        <taxon>Dikarya</taxon>
        <taxon>Ascomycota</taxon>
        <taxon>Saccharomycotina</taxon>
        <taxon>Pichiomycetes</taxon>
        <taxon>Metschnikowiaceae</taxon>
        <taxon>Candidozyma</taxon>
    </lineage>
</organism>
<dbReference type="SUPFAM" id="SSF143744">
    <property type="entry name" value="GlcG-like"/>
    <property type="match status" value="1"/>
</dbReference>
<sequence>MTDKMTTPKADNIVQKYAFPVDTTGFMLKECRMKMSAKKEVTSVNSSATLKLFSITTLKIARHPMPDQKTLEEVLREEYVQLSRFDSDVAWKIGILAKQKALDKKLGKPILIDVTTADGTTYFHSPSMPNTTKDNDIWVERKRKTVFRFGYSSFYMGKKLQMKGSKSLEEAFYISSIEYAAHGGSIPIRIKNFDGVVAALTISGLKQEEDHAFALEVLKEIANSL</sequence>
<dbReference type="PANTHER" id="PTHR28255">
    <property type="match status" value="1"/>
</dbReference>
<dbReference type="PANTHER" id="PTHR28255:SF1">
    <property type="entry name" value="UPF0303 PROTEIN YBR137W"/>
    <property type="match status" value="1"/>
</dbReference>
<dbReference type="GO" id="GO:0006620">
    <property type="term" value="P:post-translational protein targeting to endoplasmic reticulum membrane"/>
    <property type="evidence" value="ECO:0007669"/>
    <property type="project" value="TreeGrafter"/>
</dbReference>
<dbReference type="AlphaFoldDB" id="A0A8F2W4T3"/>
<evidence type="ECO:0000313" key="1">
    <source>
        <dbReference type="EMBL" id="QWW25176.1"/>
    </source>
</evidence>
<accession>A0A8F2W4T3</accession>
<proteinExistence type="predicted"/>
<protein>
    <recommendedName>
        <fullName evidence="2">DUF967 domain protein</fullName>
    </recommendedName>
</protein>
<reference evidence="1" key="1">
    <citation type="submission" date="2021-06" db="EMBL/GenBank/DDBJ databases">
        <title>Candida auris outbreak in lebanese hospital.</title>
        <authorList>
            <person name="Finianos M."/>
        </authorList>
    </citation>
    <scope>NUCLEOTIDE SEQUENCE</scope>
    <source>
        <strain evidence="1">CA7LBN</strain>
    </source>
</reference>
<dbReference type="Gene3D" id="3.30.450.150">
    <property type="entry name" value="Haem-degrading domain"/>
    <property type="match status" value="1"/>
</dbReference>
<name>A0A8F2W4T3_CANAR</name>
<dbReference type="GO" id="GO:0072380">
    <property type="term" value="C:TRC complex"/>
    <property type="evidence" value="ECO:0007669"/>
    <property type="project" value="TreeGrafter"/>
</dbReference>
<dbReference type="InterPro" id="IPR005624">
    <property type="entry name" value="PduO/GlcC-like"/>
</dbReference>
<dbReference type="EMBL" id="CP076753">
    <property type="protein sequence ID" value="QWW25176.1"/>
    <property type="molecule type" value="Genomic_DNA"/>
</dbReference>
<evidence type="ECO:0008006" key="2">
    <source>
        <dbReference type="Google" id="ProtNLM"/>
    </source>
</evidence>
<dbReference type="InterPro" id="IPR010371">
    <property type="entry name" value="YBR137W-like"/>
</dbReference>
<gene>
    <name evidence="1" type="ORF">CA7LBN_004058</name>
</gene>
<dbReference type="Pfam" id="PF03928">
    <property type="entry name" value="HbpS-like"/>
    <property type="match status" value="1"/>
</dbReference>
<dbReference type="Proteomes" id="UP000825438">
    <property type="component" value="Chromosome V"/>
</dbReference>
<dbReference type="InterPro" id="IPR038084">
    <property type="entry name" value="PduO/GlcC-like_sf"/>
</dbReference>